<gene>
    <name evidence="1" type="ORF">SSCH_790025</name>
</gene>
<dbReference type="EMBL" id="CDRZ01000279">
    <property type="protein sequence ID" value="CEO90280.1"/>
    <property type="molecule type" value="Genomic_DNA"/>
</dbReference>
<name>A0A0B7MJU0_9FIRM</name>
<keyword evidence="2" id="KW-1185">Reference proteome</keyword>
<reference evidence="2" key="1">
    <citation type="submission" date="2015-01" db="EMBL/GenBank/DDBJ databases">
        <authorList>
            <person name="Manzoor Shahid"/>
            <person name="Zubair Saima"/>
        </authorList>
    </citation>
    <scope>NUCLEOTIDE SEQUENCE [LARGE SCALE GENOMIC DNA]</scope>
    <source>
        <strain evidence="2">Sp3</strain>
    </source>
</reference>
<proteinExistence type="predicted"/>
<accession>A0A0B7MJU0</accession>
<evidence type="ECO:0000313" key="1">
    <source>
        <dbReference type="EMBL" id="CEO90280.1"/>
    </source>
</evidence>
<protein>
    <submittedName>
        <fullName evidence="1">Uncharacterized protein</fullName>
    </submittedName>
</protein>
<dbReference type="Proteomes" id="UP000046155">
    <property type="component" value="Unassembled WGS sequence"/>
</dbReference>
<dbReference type="RefSeq" id="WP_044666057.1">
    <property type="nucleotide sequence ID" value="NZ_CDRZ01000279.1"/>
</dbReference>
<sequence>MSVAMAYLQDLTDDDIYFIVRTIVDKRQDYDHICELLKDKPDLVEIMLEDEKLFWRVQDEEDIFLEISPFLLFSILIQQTKKHLEKKSCTMEIIGRERIPVFDAEDAVVLLQNKDVRAYLARMLASFTRVDSTTVVYRARGLTYQRHFSELDFDDVLELAGLVELPYRYDFYKRLADISLFITGIFPEYMGSAIPNRYIGRGGCRTTQDYEEEGRRYYDLASTYDEAREQGLDHVLSKFAEKFTTIRKPLNYLSENFIYNYRGKWFA</sequence>
<organism evidence="1 2">
    <name type="scientific">Syntrophaceticus schinkii</name>
    <dbReference type="NCBI Taxonomy" id="499207"/>
    <lineage>
        <taxon>Bacteria</taxon>
        <taxon>Bacillati</taxon>
        <taxon>Bacillota</taxon>
        <taxon>Clostridia</taxon>
        <taxon>Thermoanaerobacterales</taxon>
        <taxon>Thermoanaerobacterales Family III. Incertae Sedis</taxon>
        <taxon>Syntrophaceticus</taxon>
    </lineage>
</organism>
<dbReference type="OrthoDB" id="2081983at2"/>
<evidence type="ECO:0000313" key="2">
    <source>
        <dbReference type="Proteomes" id="UP000046155"/>
    </source>
</evidence>
<dbReference type="AlphaFoldDB" id="A0A0B7MJU0"/>